<dbReference type="GO" id="GO:0043066">
    <property type="term" value="P:negative regulation of apoptotic process"/>
    <property type="evidence" value="ECO:0007669"/>
    <property type="project" value="TreeGrafter"/>
</dbReference>
<reference evidence="11" key="1">
    <citation type="submission" date="2021-02" db="EMBL/GenBank/DDBJ databases">
        <title>Comparative genomics reveals that relaxation of natural selection precedes convergent phenotypic evolution of cavefish.</title>
        <authorList>
            <person name="Peng Z."/>
        </authorList>
    </citation>
    <scope>NUCLEOTIDE SEQUENCE</scope>
    <source>
        <tissue evidence="11">Muscle</tissue>
    </source>
</reference>
<gene>
    <name evidence="11" type="ORF">IRJ41_011735</name>
</gene>
<dbReference type="EMBL" id="JAFHDT010000020">
    <property type="protein sequence ID" value="KAI7795219.1"/>
    <property type="molecule type" value="Genomic_DNA"/>
</dbReference>
<evidence type="ECO:0000256" key="9">
    <source>
        <dbReference type="ARBA" id="ARBA00048679"/>
    </source>
</evidence>
<keyword evidence="6 11" id="KW-0418">Kinase</keyword>
<evidence type="ECO:0000256" key="8">
    <source>
        <dbReference type="ARBA" id="ARBA00047899"/>
    </source>
</evidence>
<proteinExistence type="inferred from homology"/>
<dbReference type="SMART" id="SM00220">
    <property type="entry name" value="S_TKc"/>
    <property type="match status" value="1"/>
</dbReference>
<keyword evidence="5" id="KW-0547">Nucleotide-binding</keyword>
<evidence type="ECO:0000259" key="10">
    <source>
        <dbReference type="PROSITE" id="PS50011"/>
    </source>
</evidence>
<dbReference type="PROSITE" id="PS00108">
    <property type="entry name" value="PROTEIN_KINASE_ST"/>
    <property type="match status" value="1"/>
</dbReference>
<dbReference type="GO" id="GO:0005737">
    <property type="term" value="C:cytoplasm"/>
    <property type="evidence" value="ECO:0007669"/>
    <property type="project" value="TreeGrafter"/>
</dbReference>
<keyword evidence="12" id="KW-1185">Reference proteome</keyword>
<evidence type="ECO:0000256" key="7">
    <source>
        <dbReference type="ARBA" id="ARBA00022840"/>
    </source>
</evidence>
<dbReference type="PANTHER" id="PTHR22984:SF11">
    <property type="entry name" value="AURORA KINASE-RELATED"/>
    <property type="match status" value="1"/>
</dbReference>
<dbReference type="FunFam" id="1.10.510.10:FF:000392">
    <property type="entry name" value="Pim proto-oncogene, serine/threonine kinase,-related 152"/>
    <property type="match status" value="1"/>
</dbReference>
<dbReference type="PROSITE" id="PS50011">
    <property type="entry name" value="PROTEIN_KINASE_DOM"/>
    <property type="match status" value="1"/>
</dbReference>
<comment type="caution">
    <text evidence="11">The sequence shown here is derived from an EMBL/GenBank/DDBJ whole genome shotgun (WGS) entry which is preliminary data.</text>
</comment>
<evidence type="ECO:0000256" key="4">
    <source>
        <dbReference type="ARBA" id="ARBA00022679"/>
    </source>
</evidence>
<dbReference type="GO" id="GO:0004674">
    <property type="term" value="F:protein serine/threonine kinase activity"/>
    <property type="evidence" value="ECO:0007669"/>
    <property type="project" value="UniProtKB-KW"/>
</dbReference>
<dbReference type="InterPro" id="IPR000719">
    <property type="entry name" value="Prot_kinase_dom"/>
</dbReference>
<evidence type="ECO:0000256" key="3">
    <source>
        <dbReference type="ARBA" id="ARBA00022527"/>
    </source>
</evidence>
<dbReference type="GO" id="GO:0005524">
    <property type="term" value="F:ATP binding"/>
    <property type="evidence" value="ECO:0007669"/>
    <property type="project" value="UniProtKB-KW"/>
</dbReference>
<dbReference type="Pfam" id="PF00069">
    <property type="entry name" value="Pkinase"/>
    <property type="match status" value="1"/>
</dbReference>
<accession>A0A9W7TFP9</accession>
<dbReference type="InterPro" id="IPR011009">
    <property type="entry name" value="Kinase-like_dom_sf"/>
</dbReference>
<evidence type="ECO:0000256" key="1">
    <source>
        <dbReference type="ARBA" id="ARBA00005505"/>
    </source>
</evidence>
<dbReference type="Gene3D" id="1.10.510.10">
    <property type="entry name" value="Transferase(Phosphotransferase) domain 1"/>
    <property type="match status" value="1"/>
</dbReference>
<evidence type="ECO:0000256" key="2">
    <source>
        <dbReference type="ARBA" id="ARBA00012513"/>
    </source>
</evidence>
<comment type="catalytic activity">
    <reaction evidence="8">
        <text>L-threonyl-[protein] + ATP = O-phospho-L-threonyl-[protein] + ADP + H(+)</text>
        <dbReference type="Rhea" id="RHEA:46608"/>
        <dbReference type="Rhea" id="RHEA-COMP:11060"/>
        <dbReference type="Rhea" id="RHEA-COMP:11605"/>
        <dbReference type="ChEBI" id="CHEBI:15378"/>
        <dbReference type="ChEBI" id="CHEBI:30013"/>
        <dbReference type="ChEBI" id="CHEBI:30616"/>
        <dbReference type="ChEBI" id="CHEBI:61977"/>
        <dbReference type="ChEBI" id="CHEBI:456216"/>
        <dbReference type="EC" id="2.7.11.1"/>
    </reaction>
</comment>
<comment type="catalytic activity">
    <reaction evidence="9">
        <text>L-seryl-[protein] + ATP = O-phospho-L-seryl-[protein] + ADP + H(+)</text>
        <dbReference type="Rhea" id="RHEA:17989"/>
        <dbReference type="Rhea" id="RHEA-COMP:9863"/>
        <dbReference type="Rhea" id="RHEA-COMP:11604"/>
        <dbReference type="ChEBI" id="CHEBI:15378"/>
        <dbReference type="ChEBI" id="CHEBI:29999"/>
        <dbReference type="ChEBI" id="CHEBI:30616"/>
        <dbReference type="ChEBI" id="CHEBI:83421"/>
        <dbReference type="ChEBI" id="CHEBI:456216"/>
        <dbReference type="EC" id="2.7.11.1"/>
    </reaction>
</comment>
<dbReference type="InterPro" id="IPR051138">
    <property type="entry name" value="PIM_Ser/Thr_kinase"/>
</dbReference>
<comment type="similarity">
    <text evidence="1">Belongs to the protein kinase superfamily. CAMK Ser/Thr protein kinase family. PIM subfamily.</text>
</comment>
<dbReference type="GO" id="GO:0007346">
    <property type="term" value="P:regulation of mitotic cell cycle"/>
    <property type="evidence" value="ECO:0007669"/>
    <property type="project" value="TreeGrafter"/>
</dbReference>
<dbReference type="EC" id="2.7.11.1" evidence="2"/>
<evidence type="ECO:0000256" key="5">
    <source>
        <dbReference type="ARBA" id="ARBA00022741"/>
    </source>
</evidence>
<evidence type="ECO:0000313" key="11">
    <source>
        <dbReference type="EMBL" id="KAI7795219.1"/>
    </source>
</evidence>
<dbReference type="Proteomes" id="UP001059041">
    <property type="component" value="Linkage Group LG20"/>
</dbReference>
<evidence type="ECO:0000313" key="12">
    <source>
        <dbReference type="Proteomes" id="UP001059041"/>
    </source>
</evidence>
<protein>
    <recommendedName>
        <fullName evidence="2">non-specific serine/threonine protein kinase</fullName>
        <ecNumber evidence="2">2.7.11.1</ecNumber>
    </recommendedName>
</protein>
<keyword evidence="7" id="KW-0067">ATP-binding</keyword>
<name>A0A9W7TFP9_TRIRA</name>
<organism evidence="11 12">
    <name type="scientific">Triplophysa rosa</name>
    <name type="common">Cave loach</name>
    <dbReference type="NCBI Taxonomy" id="992332"/>
    <lineage>
        <taxon>Eukaryota</taxon>
        <taxon>Metazoa</taxon>
        <taxon>Chordata</taxon>
        <taxon>Craniata</taxon>
        <taxon>Vertebrata</taxon>
        <taxon>Euteleostomi</taxon>
        <taxon>Actinopterygii</taxon>
        <taxon>Neopterygii</taxon>
        <taxon>Teleostei</taxon>
        <taxon>Ostariophysi</taxon>
        <taxon>Cypriniformes</taxon>
        <taxon>Nemacheilidae</taxon>
        <taxon>Triplophysa</taxon>
    </lineage>
</organism>
<dbReference type="PANTHER" id="PTHR22984">
    <property type="entry name" value="SERINE/THREONINE-PROTEIN KINASE PIM"/>
    <property type="match status" value="1"/>
</dbReference>
<dbReference type="InterPro" id="IPR008271">
    <property type="entry name" value="Ser/Thr_kinase_AS"/>
</dbReference>
<evidence type="ECO:0000256" key="6">
    <source>
        <dbReference type="ARBA" id="ARBA00022777"/>
    </source>
</evidence>
<dbReference type="SUPFAM" id="SSF56112">
    <property type="entry name" value="Protein kinase-like (PK-like)"/>
    <property type="match status" value="1"/>
</dbReference>
<keyword evidence="4" id="KW-0808">Transferase</keyword>
<keyword evidence="3" id="KW-0723">Serine/threonine-protein kinase</keyword>
<sequence>MLACQGDDVPEIERLVDWQEYPDQFVMVLERPSPCEGLEEFVASNGGKLDEESAKEIILTEKTAKDIMWQATEAAEICSIRGVFHRDIKLENFLINLNTLEVKLIDFGCGDLLKNSAYTDFMGTEMYFCPEFFHTGEYYGKPATVYSLGVLFFAMLCGNFPSVHDLDQINERRWCKDGLTIECCRLVEDCLQWYPDERIDLERIRYHGWFQVLSGLCT</sequence>
<feature type="domain" description="Protein kinase" evidence="10">
    <location>
        <begin position="1"/>
        <end position="210"/>
    </location>
</feature>
<dbReference type="AlphaFoldDB" id="A0A9W7TFP9"/>